<dbReference type="AlphaFoldDB" id="A0A914A4Q6"/>
<dbReference type="RefSeq" id="XP_038058365.1">
    <property type="nucleotide sequence ID" value="XM_038202437.1"/>
</dbReference>
<dbReference type="RefSeq" id="XP_038058366.1">
    <property type="nucleotide sequence ID" value="XM_038202438.1"/>
</dbReference>
<dbReference type="PROSITE" id="PS50017">
    <property type="entry name" value="DEATH_DOMAIN"/>
    <property type="match status" value="1"/>
</dbReference>
<dbReference type="EnsemblMetazoa" id="XM_038202438.1">
    <property type="protein sequence ID" value="XP_038058366.1"/>
    <property type="gene ID" value="LOC119729728"/>
</dbReference>
<dbReference type="CDD" id="cd01670">
    <property type="entry name" value="Death"/>
    <property type="match status" value="1"/>
</dbReference>
<dbReference type="Gene3D" id="1.10.533.10">
    <property type="entry name" value="Death Domain, Fas"/>
    <property type="match status" value="1"/>
</dbReference>
<feature type="region of interest" description="Disordered" evidence="1">
    <location>
        <begin position="105"/>
        <end position="168"/>
    </location>
</feature>
<evidence type="ECO:0000259" key="2">
    <source>
        <dbReference type="PROSITE" id="PS50017"/>
    </source>
</evidence>
<dbReference type="InterPro" id="IPR000488">
    <property type="entry name" value="Death_dom"/>
</dbReference>
<dbReference type="EnsemblMetazoa" id="XM_038202437.1">
    <property type="protein sequence ID" value="XP_038058365.1"/>
    <property type="gene ID" value="LOC119729728"/>
</dbReference>
<evidence type="ECO:0000313" key="4">
    <source>
        <dbReference type="Proteomes" id="UP000887568"/>
    </source>
</evidence>
<organism evidence="3 4">
    <name type="scientific">Patiria miniata</name>
    <name type="common">Bat star</name>
    <name type="synonym">Asterina miniata</name>
    <dbReference type="NCBI Taxonomy" id="46514"/>
    <lineage>
        <taxon>Eukaryota</taxon>
        <taxon>Metazoa</taxon>
        <taxon>Echinodermata</taxon>
        <taxon>Eleutherozoa</taxon>
        <taxon>Asterozoa</taxon>
        <taxon>Asteroidea</taxon>
        <taxon>Valvatacea</taxon>
        <taxon>Valvatida</taxon>
        <taxon>Asterinidae</taxon>
        <taxon>Patiria</taxon>
    </lineage>
</organism>
<accession>A0A914A4Q6</accession>
<dbReference type="GO" id="GO:0007165">
    <property type="term" value="P:signal transduction"/>
    <property type="evidence" value="ECO:0007669"/>
    <property type="project" value="InterPro"/>
</dbReference>
<evidence type="ECO:0000256" key="1">
    <source>
        <dbReference type="SAM" id="MobiDB-lite"/>
    </source>
</evidence>
<dbReference type="Proteomes" id="UP000887568">
    <property type="component" value="Unplaced"/>
</dbReference>
<keyword evidence="4" id="KW-1185">Reference proteome</keyword>
<proteinExistence type="predicted"/>
<feature type="compositionally biased region" description="Basic and acidic residues" evidence="1">
    <location>
        <begin position="105"/>
        <end position="114"/>
    </location>
</feature>
<protein>
    <recommendedName>
        <fullName evidence="2">Death domain-containing protein</fullName>
    </recommendedName>
</protein>
<dbReference type="SUPFAM" id="SSF47986">
    <property type="entry name" value="DEATH domain"/>
    <property type="match status" value="1"/>
</dbReference>
<dbReference type="Pfam" id="PF00531">
    <property type="entry name" value="Death"/>
    <property type="match status" value="1"/>
</dbReference>
<dbReference type="GeneID" id="119729728"/>
<evidence type="ECO:0000313" key="3">
    <source>
        <dbReference type="EnsemblMetazoa" id="XP_038058366.1"/>
    </source>
</evidence>
<sequence length="279" mass="31728">MASSTSQAQSASSQNRIRCEQFFRHRSHKLSTCWQPLATHCEFNSDEIKTIKIKYADDPAEQAFQFLCALMQRNPNDWPDMLMEGLEQPTVGRRDVLADVEEFLRKGTKTDRKNGPWQSKGAGSSSGRNESKAAAGMEPDRKNGPLQSKGAGSSSGRNKAMMANTYERPPREIKAAAVTREGIYLYCEHQSRRKGPLKRLDNGSWYFWACLTCKLPDKWETILTQFFMNNEKQGIQVFQNITDTSSSKLAKLTCLLVMKPEQTGKDYQLKFNEHSCIYM</sequence>
<name>A0A914A4Q6_PATMI</name>
<dbReference type="InterPro" id="IPR011029">
    <property type="entry name" value="DEATH-like_dom_sf"/>
</dbReference>
<feature type="domain" description="Death" evidence="2">
    <location>
        <begin position="34"/>
        <end position="88"/>
    </location>
</feature>
<reference evidence="3" key="1">
    <citation type="submission" date="2022-11" db="UniProtKB">
        <authorList>
            <consortium name="EnsemblMetazoa"/>
        </authorList>
    </citation>
    <scope>IDENTIFICATION</scope>
</reference>